<evidence type="ECO:0000313" key="3">
    <source>
        <dbReference type="Proteomes" id="UP000186136"/>
    </source>
</evidence>
<protein>
    <submittedName>
        <fullName evidence="2">Uncharacterized protein</fullName>
    </submittedName>
</protein>
<accession>A0A1Q2YFM3</accession>
<feature type="compositionally biased region" description="Acidic residues" evidence="1">
    <location>
        <begin position="67"/>
        <end position="76"/>
    </location>
</feature>
<sequence>MDTTAPDAIQQSLKNSRHAENKSLELVDPKWEMIWNETIVKQGKKSDCDDTKEEKETEKVHINDFGSETDEEETEEKDTPSSSSAQPTTKRKLQGLLRRKKKKRMKPTSSNESIT</sequence>
<feature type="region of interest" description="Disordered" evidence="1">
    <location>
        <begin position="1"/>
        <end position="25"/>
    </location>
</feature>
<feature type="compositionally biased region" description="Polar residues" evidence="1">
    <location>
        <begin position="1"/>
        <end position="14"/>
    </location>
</feature>
<keyword evidence="3" id="KW-1185">Reference proteome</keyword>
<dbReference type="AlphaFoldDB" id="A0A1Q2YFM3"/>
<evidence type="ECO:0000256" key="1">
    <source>
        <dbReference type="SAM" id="MobiDB-lite"/>
    </source>
</evidence>
<feature type="compositionally biased region" description="Basic residues" evidence="1">
    <location>
        <begin position="89"/>
        <end position="106"/>
    </location>
</feature>
<dbReference type="Proteomes" id="UP000186136">
    <property type="component" value="Unassembled WGS sequence"/>
</dbReference>
<gene>
    <name evidence="2" type="ORF">PMKS-001653</name>
</gene>
<feature type="region of interest" description="Disordered" evidence="1">
    <location>
        <begin position="41"/>
        <end position="115"/>
    </location>
</feature>
<dbReference type="OrthoDB" id="10649857at2759"/>
<reference evidence="2 3" key="1">
    <citation type="submission" date="2016-08" db="EMBL/GenBank/DDBJ databases">
        <title>Whole genome shotgun sequence of Pichia membranifaciens KS47-1.</title>
        <authorList>
            <person name="Konishi M."/>
            <person name="Ishida M."/>
            <person name="Arakawa T."/>
            <person name="Kato Y."/>
            <person name="Horiuchi J."/>
        </authorList>
    </citation>
    <scope>NUCLEOTIDE SEQUENCE [LARGE SCALE GENOMIC DNA]</scope>
    <source>
        <strain evidence="2 3">KS47-1</strain>
    </source>
</reference>
<feature type="compositionally biased region" description="Basic and acidic residues" evidence="1">
    <location>
        <begin position="44"/>
        <end position="62"/>
    </location>
</feature>
<name>A0A1Q2YFM3_9ASCO</name>
<comment type="caution">
    <text evidence="2">The sequence shown here is derived from an EMBL/GenBank/DDBJ whole genome shotgun (WGS) entry which is preliminary data.</text>
</comment>
<proteinExistence type="predicted"/>
<organism evidence="2 3">
    <name type="scientific">Pichia membranifaciens</name>
    <dbReference type="NCBI Taxonomy" id="4926"/>
    <lineage>
        <taxon>Eukaryota</taxon>
        <taxon>Fungi</taxon>
        <taxon>Dikarya</taxon>
        <taxon>Ascomycota</taxon>
        <taxon>Saccharomycotina</taxon>
        <taxon>Pichiomycetes</taxon>
        <taxon>Pichiales</taxon>
        <taxon>Pichiaceae</taxon>
        <taxon>Pichia</taxon>
    </lineage>
</organism>
<dbReference type="EMBL" id="BDGI01000060">
    <property type="protein sequence ID" value="GAV28183.1"/>
    <property type="molecule type" value="Genomic_DNA"/>
</dbReference>
<evidence type="ECO:0000313" key="2">
    <source>
        <dbReference type="EMBL" id="GAV28183.1"/>
    </source>
</evidence>